<keyword evidence="2" id="KW-0614">Plasmid</keyword>
<gene>
    <name evidence="2" type="ORF">Bandiella_01655</name>
</gene>
<evidence type="ECO:0000256" key="1">
    <source>
        <dbReference type="SAM" id="Coils"/>
    </source>
</evidence>
<feature type="coiled-coil region" evidence="1">
    <location>
        <begin position="7"/>
        <end position="40"/>
    </location>
</feature>
<keyword evidence="3" id="KW-1185">Reference proteome</keyword>
<geneLocation type="plasmid" evidence="2 3">
    <name>unnamed2</name>
</geneLocation>
<organism evidence="2 3">
    <name type="scientific">Candidatus Bandiella euplotis</name>
    <dbReference type="NCBI Taxonomy" id="1664265"/>
    <lineage>
        <taxon>Bacteria</taxon>
        <taxon>Pseudomonadati</taxon>
        <taxon>Pseudomonadota</taxon>
        <taxon>Alphaproteobacteria</taxon>
        <taxon>Rickettsiales</taxon>
        <taxon>Candidatus Midichloriaceae</taxon>
        <taxon>Candidatus Bandiella</taxon>
    </lineage>
</organism>
<protein>
    <submittedName>
        <fullName evidence="2">Mobilization-like protein</fullName>
    </submittedName>
</protein>
<reference evidence="2 3" key="1">
    <citation type="submission" date="2022-11" db="EMBL/GenBank/DDBJ databases">
        <title>Host association and intracellularity evolved multiple times independently in the Rickettsiales.</title>
        <authorList>
            <person name="Castelli M."/>
            <person name="Nardi T."/>
            <person name="Gammuto L."/>
            <person name="Bellinzona G."/>
            <person name="Sabaneyeva E."/>
            <person name="Potekhin A."/>
            <person name="Serra V."/>
            <person name="Petroni G."/>
            <person name="Sassera D."/>
        </authorList>
    </citation>
    <scope>NUCLEOTIDE SEQUENCE [LARGE SCALE GENOMIC DNA]</scope>
    <source>
        <strain evidence="2 3">NDG2</strain>
        <plasmid evidence="2 3">unnamed2</plasmid>
    </source>
</reference>
<dbReference type="RefSeq" id="WP_323733489.1">
    <property type="nucleotide sequence ID" value="NZ_CP110822.1"/>
</dbReference>
<evidence type="ECO:0000313" key="2">
    <source>
        <dbReference type="EMBL" id="WPX97493.1"/>
    </source>
</evidence>
<name>A0ABZ0UMX6_9RICK</name>
<keyword evidence="1" id="KW-0175">Coiled coil</keyword>
<accession>A0ABZ0UMX6</accession>
<proteinExistence type="predicted"/>
<dbReference type="Proteomes" id="UP001327219">
    <property type="component" value="Plasmid unnamed2"/>
</dbReference>
<sequence length="84" mass="9871">MAPAANLDSLTKKRDVLNARIRLMQNREQSKERKNNTRRKILVGSFYLDQANKNNSFDDIVRLMDDYLTRDSDRKLFGLTPIKK</sequence>
<dbReference type="EMBL" id="CP110822">
    <property type="protein sequence ID" value="WPX97493.1"/>
    <property type="molecule type" value="Genomic_DNA"/>
</dbReference>
<evidence type="ECO:0000313" key="3">
    <source>
        <dbReference type="Proteomes" id="UP001327219"/>
    </source>
</evidence>